<reference evidence="1" key="1">
    <citation type="thesis" date="2021" institute="BYU ScholarsArchive" country="Provo, UT, USA">
        <title>Applications of and Algorithms for Genome Assembly and Genomic Analyses with an Emphasis on Marine Teleosts.</title>
        <authorList>
            <person name="Pickett B.D."/>
        </authorList>
    </citation>
    <scope>NUCLEOTIDE SEQUENCE</scope>
    <source>
        <strain evidence="1">HI-2016</strain>
    </source>
</reference>
<sequence length="73" mass="7970">MGRGNSTVKGSIPGYATHPADQLLTSKRLTGFPDGIVPVVTPNRLLHQAAKPKGWLRQTVSLCPHLMNLFNTY</sequence>
<evidence type="ECO:0000313" key="1">
    <source>
        <dbReference type="EMBL" id="KAG9337176.1"/>
    </source>
</evidence>
<keyword evidence="2" id="KW-1185">Reference proteome</keyword>
<gene>
    <name evidence="1" type="ORF">JZ751_029656</name>
</gene>
<feature type="non-terminal residue" evidence="1">
    <location>
        <position position="73"/>
    </location>
</feature>
<dbReference type="EMBL" id="JAFBMS010000093">
    <property type="protein sequence ID" value="KAG9337176.1"/>
    <property type="molecule type" value="Genomic_DNA"/>
</dbReference>
<proteinExistence type="predicted"/>
<name>A0A8T2NBG2_9TELE</name>
<dbReference type="Proteomes" id="UP000824540">
    <property type="component" value="Unassembled WGS sequence"/>
</dbReference>
<organism evidence="1 2">
    <name type="scientific">Albula glossodonta</name>
    <name type="common">roundjaw bonefish</name>
    <dbReference type="NCBI Taxonomy" id="121402"/>
    <lineage>
        <taxon>Eukaryota</taxon>
        <taxon>Metazoa</taxon>
        <taxon>Chordata</taxon>
        <taxon>Craniata</taxon>
        <taxon>Vertebrata</taxon>
        <taxon>Euteleostomi</taxon>
        <taxon>Actinopterygii</taxon>
        <taxon>Neopterygii</taxon>
        <taxon>Teleostei</taxon>
        <taxon>Albuliformes</taxon>
        <taxon>Albulidae</taxon>
        <taxon>Albula</taxon>
    </lineage>
</organism>
<accession>A0A8T2NBG2</accession>
<dbReference type="AlphaFoldDB" id="A0A8T2NBG2"/>
<evidence type="ECO:0000313" key="2">
    <source>
        <dbReference type="Proteomes" id="UP000824540"/>
    </source>
</evidence>
<comment type="caution">
    <text evidence="1">The sequence shown here is derived from an EMBL/GenBank/DDBJ whole genome shotgun (WGS) entry which is preliminary data.</text>
</comment>
<protein>
    <submittedName>
        <fullName evidence="1">Uncharacterized protein</fullName>
    </submittedName>
</protein>